<evidence type="ECO:0000256" key="1">
    <source>
        <dbReference type="SAM" id="MobiDB-lite"/>
    </source>
</evidence>
<dbReference type="EMBL" id="BOML01000013">
    <property type="protein sequence ID" value="GIE00104.1"/>
    <property type="molecule type" value="Genomic_DNA"/>
</dbReference>
<evidence type="ECO:0000313" key="3">
    <source>
        <dbReference type="Proteomes" id="UP000637628"/>
    </source>
</evidence>
<protein>
    <submittedName>
        <fullName evidence="2">Uncharacterized protein</fullName>
    </submittedName>
</protein>
<proteinExistence type="predicted"/>
<organism evidence="2 3">
    <name type="scientific">Paractinoplanes durhamensis</name>
    <dbReference type="NCBI Taxonomy" id="113563"/>
    <lineage>
        <taxon>Bacteria</taxon>
        <taxon>Bacillati</taxon>
        <taxon>Actinomycetota</taxon>
        <taxon>Actinomycetes</taxon>
        <taxon>Micromonosporales</taxon>
        <taxon>Micromonosporaceae</taxon>
        <taxon>Paractinoplanes</taxon>
    </lineage>
</organism>
<feature type="region of interest" description="Disordered" evidence="1">
    <location>
        <begin position="97"/>
        <end position="121"/>
    </location>
</feature>
<dbReference type="Proteomes" id="UP000637628">
    <property type="component" value="Unassembled WGS sequence"/>
</dbReference>
<accession>A0ABQ3YRW0</accession>
<dbReference type="RefSeq" id="WP_203725745.1">
    <property type="nucleotide sequence ID" value="NZ_BOML01000013.1"/>
</dbReference>
<sequence>MNDGRIPESAQVDGRAGHGRPGETGAEQEPVGDEQVSRNQLDIGTRAASAPATGRSRNPPAMARMSASGREDRPPRAKPPAVSCILKTELKVATSLPASAAGTAEVPGQADPPATTELNRR</sequence>
<keyword evidence="3" id="KW-1185">Reference proteome</keyword>
<reference evidence="2 3" key="1">
    <citation type="submission" date="2021-01" db="EMBL/GenBank/DDBJ databases">
        <title>Whole genome shotgun sequence of Actinoplanes durhamensis NBRC 14914.</title>
        <authorList>
            <person name="Komaki H."/>
            <person name="Tamura T."/>
        </authorList>
    </citation>
    <scope>NUCLEOTIDE SEQUENCE [LARGE SCALE GENOMIC DNA]</scope>
    <source>
        <strain evidence="2 3">NBRC 14914</strain>
    </source>
</reference>
<comment type="caution">
    <text evidence="2">The sequence shown here is derived from an EMBL/GenBank/DDBJ whole genome shotgun (WGS) entry which is preliminary data.</text>
</comment>
<gene>
    <name evidence="2" type="ORF">Adu01nite_14540</name>
</gene>
<name>A0ABQ3YRW0_9ACTN</name>
<feature type="region of interest" description="Disordered" evidence="1">
    <location>
        <begin position="1"/>
        <end position="82"/>
    </location>
</feature>
<evidence type="ECO:0000313" key="2">
    <source>
        <dbReference type="EMBL" id="GIE00104.1"/>
    </source>
</evidence>